<proteinExistence type="inferred from homology"/>
<gene>
    <name evidence="3" type="primary">fliE_21</name>
    <name evidence="3" type="ORF">SDC9_151526</name>
</gene>
<dbReference type="GO" id="GO:0005198">
    <property type="term" value="F:structural molecule activity"/>
    <property type="evidence" value="ECO:0007669"/>
    <property type="project" value="InterPro"/>
</dbReference>
<dbReference type="HAMAP" id="MF_00724">
    <property type="entry name" value="FliE"/>
    <property type="match status" value="1"/>
</dbReference>
<dbReference type="InterPro" id="IPR001624">
    <property type="entry name" value="FliE"/>
</dbReference>
<dbReference type="GO" id="GO:0071973">
    <property type="term" value="P:bacterial-type flagellum-dependent cell motility"/>
    <property type="evidence" value="ECO:0007669"/>
    <property type="project" value="InterPro"/>
</dbReference>
<dbReference type="GO" id="GO:0009425">
    <property type="term" value="C:bacterial-type flagellum basal body"/>
    <property type="evidence" value="ECO:0007669"/>
    <property type="project" value="UniProtKB-SubCell"/>
</dbReference>
<keyword evidence="3" id="KW-0282">Flagellum</keyword>
<evidence type="ECO:0000313" key="3">
    <source>
        <dbReference type="EMBL" id="MPN04290.1"/>
    </source>
</evidence>
<accession>A0A645ESA9</accession>
<comment type="caution">
    <text evidence="3">The sequence shown here is derived from an EMBL/GenBank/DDBJ whole genome shotgun (WGS) entry which is preliminary data.</text>
</comment>
<reference evidence="3" key="1">
    <citation type="submission" date="2019-08" db="EMBL/GenBank/DDBJ databases">
        <authorList>
            <person name="Kucharzyk K."/>
            <person name="Murdoch R.W."/>
            <person name="Higgins S."/>
            <person name="Loffler F."/>
        </authorList>
    </citation>
    <scope>NUCLEOTIDE SEQUENCE</scope>
</reference>
<dbReference type="AlphaFoldDB" id="A0A645ESA9"/>
<comment type="subcellular location">
    <subcellularLocation>
        <location evidence="1">Bacterial flagellum basal body</location>
    </subcellularLocation>
</comment>
<dbReference type="PANTHER" id="PTHR34653:SF1">
    <property type="entry name" value="FLAGELLAR HOOK-BASAL BODY COMPLEX PROTEIN FLIE"/>
    <property type="match status" value="1"/>
</dbReference>
<keyword evidence="2" id="KW-0975">Bacterial flagellum</keyword>
<dbReference type="EMBL" id="VSSQ01050210">
    <property type="protein sequence ID" value="MPN04290.1"/>
    <property type="molecule type" value="Genomic_DNA"/>
</dbReference>
<dbReference type="PRINTS" id="PR01006">
    <property type="entry name" value="FLGHOOKFLIE"/>
</dbReference>
<keyword evidence="3" id="KW-0966">Cell projection</keyword>
<organism evidence="3">
    <name type="scientific">bioreactor metagenome</name>
    <dbReference type="NCBI Taxonomy" id="1076179"/>
    <lineage>
        <taxon>unclassified sequences</taxon>
        <taxon>metagenomes</taxon>
        <taxon>ecological metagenomes</taxon>
    </lineage>
</organism>
<dbReference type="NCBIfam" id="TIGR00205">
    <property type="entry name" value="fliE"/>
    <property type="match status" value="1"/>
</dbReference>
<name>A0A645ESA9_9ZZZZ</name>
<dbReference type="Pfam" id="PF02049">
    <property type="entry name" value="FliE"/>
    <property type="match status" value="1"/>
</dbReference>
<evidence type="ECO:0000256" key="2">
    <source>
        <dbReference type="ARBA" id="ARBA00023143"/>
    </source>
</evidence>
<sequence>MFITPINRLDSISDLNAISNKTATDKSTKSSDFRNIFNQVIDNVKESEETLSNEQYLFVTGQSQDTHSLEIAATKAQISVDLLIAIRNKALDSYNELMRINL</sequence>
<dbReference type="GO" id="GO:0003774">
    <property type="term" value="F:cytoskeletal motor activity"/>
    <property type="evidence" value="ECO:0007669"/>
    <property type="project" value="InterPro"/>
</dbReference>
<protein>
    <submittedName>
        <fullName evidence="3">Flagellar hook-basal body complex protein FliE</fullName>
    </submittedName>
</protein>
<evidence type="ECO:0000256" key="1">
    <source>
        <dbReference type="ARBA" id="ARBA00004117"/>
    </source>
</evidence>
<keyword evidence="3" id="KW-0969">Cilium</keyword>
<dbReference type="PANTHER" id="PTHR34653">
    <property type="match status" value="1"/>
</dbReference>